<dbReference type="AlphaFoldDB" id="F2F2B5"/>
<dbReference type="EMBL" id="AP012157">
    <property type="protein sequence ID" value="BAK15367.1"/>
    <property type="molecule type" value="Genomic_DNA"/>
</dbReference>
<reference evidence="1 2" key="2">
    <citation type="journal article" date="2012" name="J. Biosci. Bioeng.">
        <title>Complete genome sequence and characterization of the N-acylhomoserine lactone-degrading gene of the potato leaf-associated Solibacillus silvestris.</title>
        <authorList>
            <person name="Morohoshi T."/>
            <person name="Tominaga Y."/>
            <person name="Someya N."/>
            <person name="Ikeda T."/>
        </authorList>
    </citation>
    <scope>NUCLEOTIDE SEQUENCE [LARGE SCALE GENOMIC DNA]</scope>
    <source>
        <strain evidence="1 2">StLB046</strain>
    </source>
</reference>
<keyword evidence="2" id="KW-1185">Reference proteome</keyword>
<sequence>MGWLLENVGELLEHQCALFEYVGWLLEQLSDILENRNYIRTFLGLLEHCRSLLELFTYLLFYLKLFPAYRRRIEQLEVYG</sequence>
<organism evidence="1 2">
    <name type="scientific">Solibacillus silvestris (strain StLB046)</name>
    <name type="common">Bacillus silvestris</name>
    <dbReference type="NCBI Taxonomy" id="1002809"/>
    <lineage>
        <taxon>Bacteria</taxon>
        <taxon>Bacillati</taxon>
        <taxon>Bacillota</taxon>
        <taxon>Bacilli</taxon>
        <taxon>Bacillales</taxon>
        <taxon>Caryophanaceae</taxon>
        <taxon>Solibacillus</taxon>
    </lineage>
</organism>
<dbReference type="STRING" id="1002809.SSIL_0944"/>
<accession>F2F2B5</accession>
<dbReference type="Proteomes" id="UP000006691">
    <property type="component" value="Chromosome"/>
</dbReference>
<name>F2F2B5_SOLSS</name>
<evidence type="ECO:0000313" key="2">
    <source>
        <dbReference type="Proteomes" id="UP000006691"/>
    </source>
</evidence>
<protein>
    <submittedName>
        <fullName evidence="1">Uncharacterized protein</fullName>
    </submittedName>
</protein>
<evidence type="ECO:0000313" key="1">
    <source>
        <dbReference type="EMBL" id="BAK15367.1"/>
    </source>
</evidence>
<reference evidence="2" key="1">
    <citation type="submission" date="2011-04" db="EMBL/GenBank/DDBJ databases">
        <title>Genome sequence of Solibacillus silvestris StLB046.</title>
        <authorList>
            <person name="Morohoshi T."/>
            <person name="Someya N."/>
            <person name="Ikeda T."/>
        </authorList>
    </citation>
    <scope>NUCLEOTIDE SEQUENCE [LARGE SCALE GENOMIC DNA]</scope>
    <source>
        <strain evidence="2">StLB046</strain>
    </source>
</reference>
<gene>
    <name evidence="1" type="ordered locus">SSIL_0944</name>
</gene>
<dbReference type="HOGENOM" id="CLU_2587885_0_0_9"/>
<dbReference type="KEGG" id="siv:SSIL_0944"/>
<proteinExistence type="predicted"/>